<comment type="cofactor">
    <cofactor evidence="13">
        <name>Ca(2+)</name>
        <dbReference type="ChEBI" id="CHEBI:29108"/>
    </cofactor>
    <text evidence="13">Can bind about 5 Ca(2+) ions per subunit.</text>
</comment>
<keyword evidence="18" id="KW-1185">Reference proteome</keyword>
<dbReference type="Gene3D" id="3.40.390.10">
    <property type="entry name" value="Collagenase (Catalytic Domain)"/>
    <property type="match status" value="1"/>
</dbReference>
<feature type="binding site" evidence="13">
    <location>
        <position position="223"/>
    </location>
    <ligand>
        <name>Ca(2+)</name>
        <dbReference type="ChEBI" id="CHEBI:29108"/>
        <label>3</label>
    </ligand>
</feature>
<feature type="binding site" evidence="13">
    <location>
        <position position="206"/>
    </location>
    <ligand>
        <name>Ca(2+)</name>
        <dbReference type="ChEBI" id="CHEBI:29108"/>
        <label>2</label>
    </ligand>
</feature>
<dbReference type="GO" id="GO:0030198">
    <property type="term" value="P:extracellular matrix organization"/>
    <property type="evidence" value="ECO:0007669"/>
    <property type="project" value="TreeGrafter"/>
</dbReference>
<evidence type="ECO:0000256" key="3">
    <source>
        <dbReference type="ARBA" id="ARBA00022622"/>
    </source>
</evidence>
<feature type="signal peptide" evidence="15">
    <location>
        <begin position="1"/>
        <end position="25"/>
    </location>
</feature>
<organism evidence="17 18">
    <name type="scientific">Acer saccharum</name>
    <name type="common">Sugar maple</name>
    <dbReference type="NCBI Taxonomy" id="4024"/>
    <lineage>
        <taxon>Eukaryota</taxon>
        <taxon>Viridiplantae</taxon>
        <taxon>Streptophyta</taxon>
        <taxon>Embryophyta</taxon>
        <taxon>Tracheophyta</taxon>
        <taxon>Spermatophyta</taxon>
        <taxon>Magnoliopsida</taxon>
        <taxon>eudicotyledons</taxon>
        <taxon>Gunneridae</taxon>
        <taxon>Pentapetalae</taxon>
        <taxon>rosids</taxon>
        <taxon>malvids</taxon>
        <taxon>Sapindales</taxon>
        <taxon>Sapindaceae</taxon>
        <taxon>Hippocastanoideae</taxon>
        <taxon>Acereae</taxon>
        <taxon>Acer</taxon>
    </lineage>
</organism>
<evidence type="ECO:0000256" key="11">
    <source>
        <dbReference type="ARBA" id="ARBA00023180"/>
    </source>
</evidence>
<dbReference type="GO" id="GO:0030574">
    <property type="term" value="P:collagen catabolic process"/>
    <property type="evidence" value="ECO:0007669"/>
    <property type="project" value="TreeGrafter"/>
</dbReference>
<keyword evidence="11" id="KW-0325">Glycoprotein</keyword>
<comment type="subcellular location">
    <subcellularLocation>
        <location evidence="1">Cell membrane</location>
        <topology evidence="1">Lipid-anchor</topology>
        <topology evidence="1">GPI-anchor</topology>
        <orientation evidence="1">Extracellular side</orientation>
    </subcellularLocation>
</comment>
<evidence type="ECO:0000259" key="16">
    <source>
        <dbReference type="SMART" id="SM00235"/>
    </source>
</evidence>
<dbReference type="EMBL" id="JAUESC010000382">
    <property type="protein sequence ID" value="KAK0586970.1"/>
    <property type="molecule type" value="Genomic_DNA"/>
</dbReference>
<evidence type="ECO:0000256" key="4">
    <source>
        <dbReference type="ARBA" id="ARBA00022670"/>
    </source>
</evidence>
<dbReference type="GO" id="GO:0004222">
    <property type="term" value="F:metalloendopeptidase activity"/>
    <property type="evidence" value="ECO:0007669"/>
    <property type="project" value="InterPro"/>
</dbReference>
<dbReference type="PRINTS" id="PR00138">
    <property type="entry name" value="MATRIXIN"/>
</dbReference>
<keyword evidence="6 15" id="KW-0732">Signal</keyword>
<evidence type="ECO:0000256" key="13">
    <source>
        <dbReference type="PIRSR" id="PIRSR621190-2"/>
    </source>
</evidence>
<feature type="binding site" evidence="13">
    <location>
        <position position="243"/>
    </location>
    <ligand>
        <name>Ca(2+)</name>
        <dbReference type="ChEBI" id="CHEBI:29108"/>
        <label>3</label>
    </ligand>
</feature>
<reference evidence="17" key="1">
    <citation type="journal article" date="2022" name="Plant J.">
        <title>Strategies of tolerance reflected in two North American maple genomes.</title>
        <authorList>
            <person name="McEvoy S.L."/>
            <person name="Sezen U.U."/>
            <person name="Trouern-Trend A."/>
            <person name="McMahon S.M."/>
            <person name="Schaberg P.G."/>
            <person name="Yang J."/>
            <person name="Wegrzyn J.L."/>
            <person name="Swenson N.G."/>
        </authorList>
    </citation>
    <scope>NUCLEOTIDE SEQUENCE</scope>
    <source>
        <strain evidence="17">NS2018</strain>
    </source>
</reference>
<dbReference type="SMART" id="SM00235">
    <property type="entry name" value="ZnMc"/>
    <property type="match status" value="1"/>
</dbReference>
<feature type="binding site" description="in inhibited form" evidence="13">
    <location>
        <position position="126"/>
    </location>
    <ligand>
        <name>Zn(2+)</name>
        <dbReference type="ChEBI" id="CHEBI:29105"/>
        <label>2</label>
        <note>catalytic</note>
    </ligand>
</feature>
<comment type="cofactor">
    <cofactor evidence="13">
        <name>Zn(2+)</name>
        <dbReference type="ChEBI" id="CHEBI:29105"/>
    </cofactor>
    <text evidence="13">Binds 2 Zn(2+) ions per subunit.</text>
</comment>
<feature type="binding site" evidence="13">
    <location>
        <position position="287"/>
    </location>
    <ligand>
        <name>Zn(2+)</name>
        <dbReference type="ChEBI" id="CHEBI:29105"/>
        <label>2</label>
        <note>catalytic</note>
    </ligand>
</feature>
<dbReference type="GO" id="GO:0005886">
    <property type="term" value="C:plasma membrane"/>
    <property type="evidence" value="ECO:0007669"/>
    <property type="project" value="UniProtKB-SubCell"/>
</dbReference>
<evidence type="ECO:0000256" key="8">
    <source>
        <dbReference type="ARBA" id="ARBA00022833"/>
    </source>
</evidence>
<feature type="binding site" evidence="13">
    <location>
        <position position="224"/>
    </location>
    <ligand>
        <name>Ca(2+)</name>
        <dbReference type="ChEBI" id="CHEBI:29108"/>
        <label>3</label>
    </ligand>
</feature>
<keyword evidence="9" id="KW-0482">Metalloprotease</keyword>
<dbReference type="CDD" id="cd04278">
    <property type="entry name" value="ZnMc_MMP"/>
    <property type="match status" value="1"/>
</dbReference>
<dbReference type="InterPro" id="IPR033739">
    <property type="entry name" value="M10A_MMP"/>
</dbReference>
<evidence type="ECO:0000256" key="2">
    <source>
        <dbReference type="ARBA" id="ARBA00009614"/>
    </source>
</evidence>
<evidence type="ECO:0000256" key="7">
    <source>
        <dbReference type="ARBA" id="ARBA00022801"/>
    </source>
</evidence>
<dbReference type="Pfam" id="PF00413">
    <property type="entry name" value="Peptidase_M10"/>
    <property type="match status" value="1"/>
</dbReference>
<feature type="binding site" evidence="13">
    <location>
        <position position="216"/>
    </location>
    <ligand>
        <name>Zn(2+)</name>
        <dbReference type="ChEBI" id="CHEBI:29105"/>
        <label>1</label>
    </ligand>
</feature>
<keyword evidence="8 13" id="KW-0862">Zinc</keyword>
<dbReference type="InterPro" id="IPR002477">
    <property type="entry name" value="Peptidoglycan-bd-like"/>
</dbReference>
<feature type="binding site" evidence="13">
    <location>
        <position position="218"/>
    </location>
    <ligand>
        <name>Zn(2+)</name>
        <dbReference type="ChEBI" id="CHEBI:29105"/>
        <label>1</label>
    </ligand>
</feature>
<comment type="caution">
    <text evidence="17">The sequence shown here is derived from an EMBL/GenBank/DDBJ whole genome shotgun (WGS) entry which is preliminary data.</text>
</comment>
<proteinExistence type="inferred from homology"/>
<keyword evidence="5 13" id="KW-0479">Metal-binding</keyword>
<dbReference type="InterPro" id="IPR036365">
    <property type="entry name" value="PGBD-like_sf"/>
</dbReference>
<feature type="domain" description="Peptidase metallopeptidase" evidence="16">
    <location>
        <begin position="146"/>
        <end position="314"/>
    </location>
</feature>
<keyword evidence="13" id="KW-0106">Calcium</keyword>
<dbReference type="SUPFAM" id="SSF55486">
    <property type="entry name" value="Metalloproteases ('zincins'), catalytic domain"/>
    <property type="match status" value="1"/>
</dbReference>
<evidence type="ECO:0000256" key="12">
    <source>
        <dbReference type="PIRSR" id="PIRSR621190-1"/>
    </source>
</evidence>
<evidence type="ECO:0000256" key="14">
    <source>
        <dbReference type="SAM" id="MobiDB-lite"/>
    </source>
</evidence>
<evidence type="ECO:0000256" key="9">
    <source>
        <dbReference type="ARBA" id="ARBA00023049"/>
    </source>
</evidence>
<feature type="binding site" evidence="13">
    <location>
        <position position="246"/>
    </location>
    <ligand>
        <name>Ca(2+)</name>
        <dbReference type="ChEBI" id="CHEBI:29108"/>
        <label>1</label>
    </ligand>
</feature>
<reference evidence="17" key="2">
    <citation type="submission" date="2023-06" db="EMBL/GenBank/DDBJ databases">
        <authorList>
            <person name="Swenson N.G."/>
            <person name="Wegrzyn J.L."/>
            <person name="Mcevoy S.L."/>
        </authorList>
    </citation>
    <scope>NUCLEOTIDE SEQUENCE</scope>
    <source>
        <strain evidence="17">NS2018</strain>
        <tissue evidence="17">Leaf</tissue>
    </source>
</reference>
<feature type="binding site" evidence="13">
    <location>
        <position position="246"/>
    </location>
    <ligand>
        <name>Ca(2+)</name>
        <dbReference type="ChEBI" id="CHEBI:29108"/>
        <label>3</label>
    </ligand>
</feature>
<sequence>MFQFFSYFFCLLSLVFLFLSRPIFPASILPDKVTVITNNSTHNATWHDFTRFIDAEMGSHVSGMSELKKYFTRFGYLPMTISDSNFTDNFDTQFKSAVTMYQTKLGLPVTGKLDSDTITTIMSPRCGVSDTAHKIHVTKHYTYFYGKPRWSRRMSPMTLTYALSSTDMIDYISLSEIKLVLKRAFTRWSSVIPVNFKETDKYQSADIRIGFYYGDHGDGEPFDGVLGVLAHSFSPENGRFHLDAAETWAVDFETVKSRAAVDLESVATHEIGHILGLGHTSVKEAVMYPSLSPRTKKVDLKIDDVEGVQALYGSNPNFKFSSLLESENSSNDAIALASRSSKWTISLRLIQRSSLSSIKSAIRSNAPKCPTASATSTPFALPSRSSPSPLRRFCLSRSPSELGCAESLLPLHSVVAAARMTSCLSTTTKSCRLQDGIDGT</sequence>
<dbReference type="GO" id="GO:0098552">
    <property type="term" value="C:side of membrane"/>
    <property type="evidence" value="ECO:0007669"/>
    <property type="project" value="UniProtKB-KW"/>
</dbReference>
<dbReference type="InterPro" id="IPR001818">
    <property type="entry name" value="Pept_M10_metallopeptidase"/>
</dbReference>
<evidence type="ECO:0000256" key="1">
    <source>
        <dbReference type="ARBA" id="ARBA00004471"/>
    </source>
</evidence>
<evidence type="ECO:0000313" key="17">
    <source>
        <dbReference type="EMBL" id="KAK0586970.1"/>
    </source>
</evidence>
<evidence type="ECO:0000256" key="15">
    <source>
        <dbReference type="SAM" id="SignalP"/>
    </source>
</evidence>
<dbReference type="GO" id="GO:0006508">
    <property type="term" value="P:proteolysis"/>
    <property type="evidence" value="ECO:0007669"/>
    <property type="project" value="UniProtKB-KW"/>
</dbReference>
<dbReference type="Proteomes" id="UP001168877">
    <property type="component" value="Unassembled WGS sequence"/>
</dbReference>
<feature type="binding site" evidence="13">
    <location>
        <position position="241"/>
    </location>
    <ligand>
        <name>Zn(2+)</name>
        <dbReference type="ChEBI" id="CHEBI:29105"/>
        <label>1</label>
    </ligand>
</feature>
<feature type="chain" id="PRO_5041386753" description="Peptidase metallopeptidase domain-containing protein" evidence="15">
    <location>
        <begin position="26"/>
        <end position="440"/>
    </location>
</feature>
<evidence type="ECO:0000256" key="5">
    <source>
        <dbReference type="ARBA" id="ARBA00022723"/>
    </source>
</evidence>
<dbReference type="Pfam" id="PF01471">
    <property type="entry name" value="PG_binding_1"/>
    <property type="match status" value="1"/>
</dbReference>
<comment type="similarity">
    <text evidence="2">Belongs to the peptidase M10A family. Matrix metalloproteinases (MMPs) subfamily.</text>
</comment>
<dbReference type="InterPro" id="IPR024079">
    <property type="entry name" value="MetalloPept_cat_dom_sf"/>
</dbReference>
<feature type="binding site" evidence="13">
    <location>
        <position position="279"/>
    </location>
    <ligand>
        <name>Zn(2+)</name>
        <dbReference type="ChEBI" id="CHEBI:29105"/>
        <label>2</label>
        <note>catalytic</note>
    </ligand>
</feature>
<evidence type="ECO:0000256" key="6">
    <source>
        <dbReference type="ARBA" id="ARBA00022729"/>
    </source>
</evidence>
<dbReference type="FunFam" id="3.40.390.10:FF:000018">
    <property type="entry name" value="Metalloendoproteinase 1"/>
    <property type="match status" value="1"/>
</dbReference>
<feature type="binding site" evidence="13">
    <location>
        <position position="273"/>
    </location>
    <ligand>
        <name>Zn(2+)</name>
        <dbReference type="ChEBI" id="CHEBI:29105"/>
        <label>2</label>
        <note>catalytic</note>
    </ligand>
</feature>
<feature type="binding site" evidence="13">
    <location>
        <position position="231"/>
    </location>
    <ligand>
        <name>Zn(2+)</name>
        <dbReference type="ChEBI" id="CHEBI:29105"/>
        <label>1</label>
    </ligand>
</feature>
<dbReference type="PANTHER" id="PTHR10201:SF249">
    <property type="entry name" value="METALLOENDOPROTEINASE 1-MMP"/>
    <property type="match status" value="1"/>
</dbReference>
<dbReference type="SUPFAM" id="SSF47090">
    <property type="entry name" value="PGBD-like"/>
    <property type="match status" value="1"/>
</dbReference>
<dbReference type="AlphaFoldDB" id="A0AA39SAW8"/>
<keyword evidence="7" id="KW-0378">Hydrolase</keyword>
<keyword evidence="3" id="KW-0472">Membrane</keyword>
<dbReference type="GO" id="GO:0031012">
    <property type="term" value="C:extracellular matrix"/>
    <property type="evidence" value="ECO:0007669"/>
    <property type="project" value="InterPro"/>
</dbReference>
<keyword evidence="3" id="KW-0449">Lipoprotein</keyword>
<evidence type="ECO:0000256" key="10">
    <source>
        <dbReference type="ARBA" id="ARBA00023145"/>
    </source>
</evidence>
<dbReference type="InterPro" id="IPR006026">
    <property type="entry name" value="Peptidase_Metallo"/>
</dbReference>
<name>A0AA39SAW8_ACESA</name>
<dbReference type="GO" id="GO:0008270">
    <property type="term" value="F:zinc ion binding"/>
    <property type="evidence" value="ECO:0007669"/>
    <property type="project" value="InterPro"/>
</dbReference>
<keyword evidence="4" id="KW-0645">Protease</keyword>
<accession>A0AA39SAW8</accession>
<dbReference type="InterPro" id="IPR021190">
    <property type="entry name" value="Pept_M10A"/>
</dbReference>
<dbReference type="PANTHER" id="PTHR10201">
    <property type="entry name" value="MATRIX METALLOPROTEINASE"/>
    <property type="match status" value="1"/>
</dbReference>
<keyword evidence="3" id="KW-0336">GPI-anchor</keyword>
<gene>
    <name evidence="17" type="ORF">LWI29_015460</name>
</gene>
<feature type="region of interest" description="Disordered" evidence="14">
    <location>
        <begin position="367"/>
        <end position="388"/>
    </location>
</feature>
<evidence type="ECO:0000313" key="18">
    <source>
        <dbReference type="Proteomes" id="UP001168877"/>
    </source>
</evidence>
<keyword evidence="10" id="KW-0865">Zymogen</keyword>
<feature type="binding site" evidence="13">
    <location>
        <position position="269"/>
    </location>
    <ligand>
        <name>Zn(2+)</name>
        <dbReference type="ChEBI" id="CHEBI:29105"/>
        <label>2</label>
        <note>catalytic</note>
    </ligand>
</feature>
<protein>
    <recommendedName>
        <fullName evidence="16">Peptidase metallopeptidase domain-containing protein</fullName>
    </recommendedName>
</protein>
<feature type="active site" evidence="12">
    <location>
        <position position="270"/>
    </location>
</feature>